<keyword evidence="3" id="KW-0812">Transmembrane</keyword>
<protein>
    <submittedName>
        <fullName evidence="4">L-fucose permease</fullName>
    </submittedName>
</protein>
<comment type="subcellular location">
    <subcellularLocation>
        <location evidence="1">Cell inner membrane</location>
        <topology evidence="1">Multi-pass membrane protein</topology>
    </subcellularLocation>
</comment>
<dbReference type="Pfam" id="PF07690">
    <property type="entry name" value="MFS_1"/>
    <property type="match status" value="1"/>
</dbReference>
<evidence type="ECO:0000256" key="2">
    <source>
        <dbReference type="ARBA" id="ARBA00022475"/>
    </source>
</evidence>
<gene>
    <name evidence="4" type="ORF">AAP_05812</name>
</gene>
<organism evidence="4 5">
    <name type="scientific">Ascosphaera apis ARSEF 7405</name>
    <dbReference type="NCBI Taxonomy" id="392613"/>
    <lineage>
        <taxon>Eukaryota</taxon>
        <taxon>Fungi</taxon>
        <taxon>Dikarya</taxon>
        <taxon>Ascomycota</taxon>
        <taxon>Pezizomycotina</taxon>
        <taxon>Eurotiomycetes</taxon>
        <taxon>Eurotiomycetidae</taxon>
        <taxon>Onygenales</taxon>
        <taxon>Ascosphaeraceae</taxon>
        <taxon>Ascosphaera</taxon>
    </lineage>
</organism>
<reference evidence="4 5" key="1">
    <citation type="journal article" date="2016" name="Genome Biol. Evol.">
        <title>Divergent and convergent evolution of fungal pathogenicity.</title>
        <authorList>
            <person name="Shang Y."/>
            <person name="Xiao G."/>
            <person name="Zheng P."/>
            <person name="Cen K."/>
            <person name="Zhan S."/>
            <person name="Wang C."/>
        </authorList>
    </citation>
    <scope>NUCLEOTIDE SEQUENCE [LARGE SCALE GENOMIC DNA]</scope>
    <source>
        <strain evidence="4 5">ARSEF 7405</strain>
    </source>
</reference>
<accession>A0A167VB58</accession>
<dbReference type="GO" id="GO:0005886">
    <property type="term" value="C:plasma membrane"/>
    <property type="evidence" value="ECO:0007669"/>
    <property type="project" value="UniProtKB-SubCell"/>
</dbReference>
<comment type="caution">
    <text evidence="4">The sequence shown here is derived from an EMBL/GenBank/DDBJ whole genome shotgun (WGS) entry which is preliminary data.</text>
</comment>
<feature type="transmembrane region" description="Helical" evidence="3">
    <location>
        <begin position="201"/>
        <end position="222"/>
    </location>
</feature>
<dbReference type="InterPro" id="IPR036259">
    <property type="entry name" value="MFS_trans_sf"/>
</dbReference>
<keyword evidence="2" id="KW-1003">Cell membrane</keyword>
<feature type="transmembrane region" description="Helical" evidence="3">
    <location>
        <begin position="321"/>
        <end position="338"/>
    </location>
</feature>
<dbReference type="Proteomes" id="UP000242877">
    <property type="component" value="Unassembled WGS sequence"/>
</dbReference>
<sequence length="475" mass="51234">MGFGSFIKSRFTSRTSNNQITTASQLTLRQSLYPLALVTLLFLLWGFAYGLLDTLNKHFQNTLHITRTRSSGLQAAYFGAYPLASLGYANWMLRRWGYKPVFILGLCLYGIGALCMWPAGLKQSFGGFCGATFVIGSGLGTLETAANPYQAVCGPPHLAEVRINIAQGFNAIGTVIGPVLGSYVFFTDTSDSVNALKRVQWVYLAIAIFVFLLAGVFVMSTIPEVTDADMELQAATIQGDDDPELEKPFWKRYQVFHAAAAQFLYTGGQIAIAGYFINYAVETRPGTSNALGAKFLAGAQGAFAGGRFIGAFVMKKIRPRWVFLAFITAVIAFLGASSREKGNTGIVMLFLVLFFESVCFPTIVALGIRGLGKHYKRGSGLIVAGVSGGAAIPPLLGHVADMHNSTGYAMVVPTAVMAGAWTYAFAVNFIPTYRDLADKNGENLVTNTPDIKKDEEAGHGSVDMVETIGVDEKRT</sequence>
<dbReference type="PANTHER" id="PTHR43702:SF3">
    <property type="entry name" value="PROTEIN TSGA"/>
    <property type="match status" value="1"/>
</dbReference>
<dbReference type="InterPro" id="IPR011701">
    <property type="entry name" value="MFS"/>
</dbReference>
<dbReference type="AlphaFoldDB" id="A0A167VB58"/>
<feature type="transmembrane region" description="Helical" evidence="3">
    <location>
        <begin position="344"/>
        <end position="366"/>
    </location>
</feature>
<feature type="transmembrane region" description="Helical" evidence="3">
    <location>
        <begin position="32"/>
        <end position="52"/>
    </location>
</feature>
<name>A0A167VB58_9EURO</name>
<evidence type="ECO:0000313" key="5">
    <source>
        <dbReference type="Proteomes" id="UP000242877"/>
    </source>
</evidence>
<feature type="transmembrane region" description="Helical" evidence="3">
    <location>
        <begin position="255"/>
        <end position="277"/>
    </location>
</feature>
<keyword evidence="3" id="KW-0472">Membrane</keyword>
<dbReference type="VEuPathDB" id="FungiDB:AAP_05812"/>
<dbReference type="InterPro" id="IPR050375">
    <property type="entry name" value="MFS_TsgA-like"/>
</dbReference>
<feature type="transmembrane region" description="Helical" evidence="3">
    <location>
        <begin position="101"/>
        <end position="119"/>
    </location>
</feature>
<dbReference type="GO" id="GO:0022857">
    <property type="term" value="F:transmembrane transporter activity"/>
    <property type="evidence" value="ECO:0007669"/>
    <property type="project" value="InterPro"/>
</dbReference>
<keyword evidence="3" id="KW-1133">Transmembrane helix</keyword>
<keyword evidence="5" id="KW-1185">Reference proteome</keyword>
<dbReference type="Gene3D" id="1.20.1250.20">
    <property type="entry name" value="MFS general substrate transporter like domains"/>
    <property type="match status" value="2"/>
</dbReference>
<feature type="transmembrane region" description="Helical" evidence="3">
    <location>
        <begin position="72"/>
        <end position="89"/>
    </location>
</feature>
<feature type="transmembrane region" description="Helical" evidence="3">
    <location>
        <begin position="378"/>
        <end position="396"/>
    </location>
</feature>
<evidence type="ECO:0000256" key="3">
    <source>
        <dbReference type="SAM" id="Phobius"/>
    </source>
</evidence>
<dbReference type="PANTHER" id="PTHR43702">
    <property type="entry name" value="L-FUCOSE-PROTON SYMPORTER"/>
    <property type="match status" value="1"/>
</dbReference>
<evidence type="ECO:0000313" key="4">
    <source>
        <dbReference type="EMBL" id="KZZ87288.1"/>
    </source>
</evidence>
<feature type="transmembrane region" description="Helical" evidence="3">
    <location>
        <begin position="408"/>
        <end position="430"/>
    </location>
</feature>
<evidence type="ECO:0000256" key="1">
    <source>
        <dbReference type="ARBA" id="ARBA00004429"/>
    </source>
</evidence>
<dbReference type="SUPFAM" id="SSF103473">
    <property type="entry name" value="MFS general substrate transporter"/>
    <property type="match status" value="1"/>
</dbReference>
<proteinExistence type="predicted"/>
<dbReference type="OrthoDB" id="546893at2759"/>
<dbReference type="EMBL" id="AZGZ01000036">
    <property type="protein sequence ID" value="KZZ87288.1"/>
    <property type="molecule type" value="Genomic_DNA"/>
</dbReference>
<feature type="transmembrane region" description="Helical" evidence="3">
    <location>
        <begin position="163"/>
        <end position="186"/>
    </location>
</feature>